<dbReference type="Proteomes" id="UP000006565">
    <property type="component" value="Chromosome"/>
</dbReference>
<keyword evidence="2" id="KW-1185">Reference proteome</keyword>
<dbReference type="AlphaFoldDB" id="E1RF41"/>
<accession>E1RF41</accession>
<name>E1RF41_METP4</name>
<dbReference type="GeneID" id="9745034"/>
<dbReference type="HOGENOM" id="CLU_862247_0_0_2"/>
<dbReference type="KEGG" id="mpi:Mpet_2541"/>
<evidence type="ECO:0000313" key="2">
    <source>
        <dbReference type="Proteomes" id="UP000006565"/>
    </source>
</evidence>
<dbReference type="STRING" id="679926.Mpet_2541"/>
<dbReference type="RefSeq" id="WP_013330458.1">
    <property type="nucleotide sequence ID" value="NC_014507.1"/>
</dbReference>
<organism evidence="1 2">
    <name type="scientific">Methanolacinia petrolearia (strain DSM 11571 / OCM 486 / SEBR 4847)</name>
    <name type="common">Methanoplanus petrolearius</name>
    <dbReference type="NCBI Taxonomy" id="679926"/>
    <lineage>
        <taxon>Archaea</taxon>
        <taxon>Methanobacteriati</taxon>
        <taxon>Methanobacteriota</taxon>
        <taxon>Stenosarchaea group</taxon>
        <taxon>Methanomicrobia</taxon>
        <taxon>Methanomicrobiales</taxon>
        <taxon>Methanomicrobiaceae</taxon>
        <taxon>Methanolacinia</taxon>
    </lineage>
</organism>
<proteinExistence type="predicted"/>
<evidence type="ECO:0000313" key="1">
    <source>
        <dbReference type="EMBL" id="ADN37285.1"/>
    </source>
</evidence>
<reference evidence="1 2" key="1">
    <citation type="journal article" date="2010" name="Stand. Genomic Sci.">
        <title>Complete genome sequence of Methanoplanus petrolearius type strain (SEBR 4847).</title>
        <authorList>
            <person name="Brambilla E."/>
            <person name="Djao O.D."/>
            <person name="Daligault H."/>
            <person name="Lapidus A."/>
            <person name="Lucas S."/>
            <person name="Hammon N."/>
            <person name="Nolan M."/>
            <person name="Tice H."/>
            <person name="Cheng J.F."/>
            <person name="Han C."/>
            <person name="Tapia R."/>
            <person name="Goodwin L."/>
            <person name="Pitluck S."/>
            <person name="Liolios K."/>
            <person name="Ivanova N."/>
            <person name="Mavromatis K."/>
            <person name="Mikhailova N."/>
            <person name="Pati A."/>
            <person name="Chen A."/>
            <person name="Palaniappan K."/>
            <person name="Land M."/>
            <person name="Hauser L."/>
            <person name="Chang Y.J."/>
            <person name="Jeffries C.D."/>
            <person name="Rohde M."/>
            <person name="Spring S."/>
            <person name="Sikorski J."/>
            <person name="Goker M."/>
            <person name="Woyke T."/>
            <person name="Bristow J."/>
            <person name="Eisen J.A."/>
            <person name="Markowitz V."/>
            <person name="Hugenholtz P."/>
            <person name="Kyrpides N.C."/>
            <person name="Klenk H.P."/>
        </authorList>
    </citation>
    <scope>NUCLEOTIDE SEQUENCE [LARGE SCALE GENOMIC DNA]</scope>
    <source>
        <strain evidence="2">DSM 11571 / OCM 486 / SEBR 4847</strain>
    </source>
</reference>
<gene>
    <name evidence="1" type="ordered locus">Mpet_2541</name>
</gene>
<evidence type="ECO:0008006" key="3">
    <source>
        <dbReference type="Google" id="ProtNLM"/>
    </source>
</evidence>
<protein>
    <recommendedName>
        <fullName evidence="3">BioF2-like acetyltransferase domain-containing protein</fullName>
    </recommendedName>
</protein>
<dbReference type="EMBL" id="CP002117">
    <property type="protein sequence ID" value="ADN37285.1"/>
    <property type="molecule type" value="Genomic_DNA"/>
</dbReference>
<sequence length="322" mass="36248">MIRNDGKIRTDLLFPPSRYLENAPFTGAFAFNRDNNLSRYPLSLYRRGDMGAIQWIGFVMCISYISKSGSRVLLATYPVSFLRGAETEVYNRIITAIMELASSLGINTLEFEGFSRLNGPVFYPSTDNFFGNLNNPVFVDLLKENGFVSVEKKECHELDLSPGTPEKFGSYLFPGFKMQNIDDRSERRKKYLEFCNASPEYPEVTEIPAEVHESPLDIIEREFFSAQDVEFYSAPCSSGCIRWAVDPSDPGNGRILRFLSAGRTGQDIKIQAIARIAMKAYDRGLSTLQVGGIYSDEGEVISFLNNAGARKVREIERLRAVI</sequence>